<evidence type="ECO:0000313" key="3">
    <source>
        <dbReference type="Proteomes" id="UP000181909"/>
    </source>
</evidence>
<name>A0A1K2F9X0_STRAR</name>
<dbReference type="AlphaFoldDB" id="A0A1K2F9X0"/>
<dbReference type="EMBL" id="FPJO01000041">
    <property type="protein sequence ID" value="SFY43976.1"/>
    <property type="molecule type" value="Genomic_DNA"/>
</dbReference>
<accession>A0A1K2F9X0</accession>
<sequence>MTGAVRAAHRTPTLTAPAGTHAAGTDRTDTARAGAVHPVPKSFRSKERQS</sequence>
<proteinExistence type="predicted"/>
<evidence type="ECO:0000256" key="1">
    <source>
        <dbReference type="SAM" id="MobiDB-lite"/>
    </source>
</evidence>
<gene>
    <name evidence="2" type="ORF">SAMN02787144_104120</name>
</gene>
<reference evidence="2 3" key="1">
    <citation type="submission" date="2016-11" db="EMBL/GenBank/DDBJ databases">
        <authorList>
            <person name="Jaros S."/>
            <person name="Januszkiewicz K."/>
            <person name="Wedrychowicz H."/>
        </authorList>
    </citation>
    <scope>NUCLEOTIDE SEQUENCE [LARGE SCALE GENOMIC DNA]</scope>
    <source>
        <strain evidence="2 3">OK807</strain>
    </source>
</reference>
<evidence type="ECO:0000313" key="2">
    <source>
        <dbReference type="EMBL" id="SFY43976.1"/>
    </source>
</evidence>
<dbReference type="Proteomes" id="UP000181909">
    <property type="component" value="Unassembled WGS sequence"/>
</dbReference>
<organism evidence="2 3">
    <name type="scientific">Streptomyces atratus</name>
    <dbReference type="NCBI Taxonomy" id="1893"/>
    <lineage>
        <taxon>Bacteria</taxon>
        <taxon>Bacillati</taxon>
        <taxon>Actinomycetota</taxon>
        <taxon>Actinomycetes</taxon>
        <taxon>Kitasatosporales</taxon>
        <taxon>Streptomycetaceae</taxon>
        <taxon>Streptomyces</taxon>
    </lineage>
</organism>
<feature type="region of interest" description="Disordered" evidence="1">
    <location>
        <begin position="1"/>
        <end position="50"/>
    </location>
</feature>
<protein>
    <submittedName>
        <fullName evidence="2">Uncharacterized protein</fullName>
    </submittedName>
</protein>